<evidence type="ECO:0000256" key="1">
    <source>
        <dbReference type="SAM" id="MobiDB-lite"/>
    </source>
</evidence>
<name>A0A7G1IKS5_MYCKA</name>
<keyword evidence="3" id="KW-1185">Reference proteome</keyword>
<dbReference type="AlphaFoldDB" id="A0A7G1IKS5"/>
<feature type="compositionally biased region" description="Polar residues" evidence="1">
    <location>
        <begin position="100"/>
        <end position="120"/>
    </location>
</feature>
<proteinExistence type="predicted"/>
<dbReference type="EMBL" id="AP023343">
    <property type="protein sequence ID" value="BCI90582.1"/>
    <property type="molecule type" value="Genomic_DNA"/>
</dbReference>
<sequence length="120" mass="13334">MSAILINTVPSVAVSPDSVKGDAGLARKRSNRSSHSRLVAVDTWLPSPNLEVATDSMGFGPLISSYRRDVRKDRIKQRLQQAHYFRAAPEHTLWRDRGRSSTCAGRTGMSRNSDWPVTLV</sequence>
<dbReference type="Proteomes" id="UP000516380">
    <property type="component" value="Chromosome"/>
</dbReference>
<reference evidence="2 3" key="1">
    <citation type="submission" date="2020-07" db="EMBL/GenBank/DDBJ databases">
        <title>Mycobacterium kansasii (former subtype) with zoonotic potential isolated from diseased indoor pet cat, Japan.</title>
        <authorList>
            <person name="Fukano H."/>
            <person name="Terazono T."/>
            <person name="Hoshino Y."/>
        </authorList>
    </citation>
    <scope>NUCLEOTIDE SEQUENCE [LARGE SCALE GENOMIC DNA]</scope>
    <source>
        <strain evidence="2 3">Kuro-I</strain>
    </source>
</reference>
<evidence type="ECO:0000313" key="2">
    <source>
        <dbReference type="EMBL" id="BCI90582.1"/>
    </source>
</evidence>
<accession>A0A7G1IKS5</accession>
<gene>
    <name evidence="2" type="ORF">NIIDMKKI_57880</name>
</gene>
<feature type="region of interest" description="Disordered" evidence="1">
    <location>
        <begin position="98"/>
        <end position="120"/>
    </location>
</feature>
<evidence type="ECO:0000313" key="3">
    <source>
        <dbReference type="Proteomes" id="UP000516380"/>
    </source>
</evidence>
<organism evidence="2 3">
    <name type="scientific">Mycobacterium kansasii</name>
    <dbReference type="NCBI Taxonomy" id="1768"/>
    <lineage>
        <taxon>Bacteria</taxon>
        <taxon>Bacillati</taxon>
        <taxon>Actinomycetota</taxon>
        <taxon>Actinomycetes</taxon>
        <taxon>Mycobacteriales</taxon>
        <taxon>Mycobacteriaceae</taxon>
        <taxon>Mycobacterium</taxon>
    </lineage>
</organism>
<protein>
    <submittedName>
        <fullName evidence="2">Uncharacterized protein</fullName>
    </submittedName>
</protein>